<keyword evidence="3" id="KW-0413">Isomerase</keyword>
<dbReference type="PROSITE" id="PS00166">
    <property type="entry name" value="ENOYL_COA_HYDRATASE"/>
    <property type="match status" value="1"/>
</dbReference>
<protein>
    <submittedName>
        <fullName evidence="5">Enoyl-CoA hydratase/isomerase family protein</fullName>
    </submittedName>
</protein>
<keyword evidence="6" id="KW-1185">Reference proteome</keyword>
<evidence type="ECO:0000313" key="6">
    <source>
        <dbReference type="Proteomes" id="UP000680588"/>
    </source>
</evidence>
<dbReference type="PANTHER" id="PTHR43684">
    <property type="match status" value="1"/>
</dbReference>
<sequence length="258" mass="26892">MTYRHLTLEYDGALARLTLNRPDQANALGLVLAEELYAALAEAETRTDCHVLLLQGNGRFFCAGGDVAAMAAAADQGGFLKELAGKLHEAVLALANSRLISIAVVNGPAAGAGLGLALNSDFVLASPRARFLSAYAGVGLTPDCGVSYLLPELAGPRRAAEMCLTGRVANHADALEWGLINEVAAAEDLARRAQELGQQLAAGAVAVLGPTKRLLRARSLAAYEAHLQEEAETIASMAGSADTRERLAAFAARSNSQN</sequence>
<comment type="subcellular location">
    <subcellularLocation>
        <location evidence="1">Peroxisome</location>
    </subcellularLocation>
</comment>
<dbReference type="AlphaFoldDB" id="A0A975PC37"/>
<dbReference type="InterPro" id="IPR001753">
    <property type="entry name" value="Enoyl-CoA_hydra/iso"/>
</dbReference>
<proteinExistence type="inferred from homology"/>
<evidence type="ECO:0000256" key="3">
    <source>
        <dbReference type="ARBA" id="ARBA00023235"/>
    </source>
</evidence>
<dbReference type="PANTHER" id="PTHR43684:SF1">
    <property type="entry name" value="ENOYL-COA DELTA ISOMERASE 2"/>
    <property type="match status" value="1"/>
</dbReference>
<dbReference type="GO" id="GO:0004165">
    <property type="term" value="F:delta(3)-delta(2)-enoyl-CoA isomerase activity"/>
    <property type="evidence" value="ECO:0007669"/>
    <property type="project" value="UniProtKB-ARBA"/>
</dbReference>
<dbReference type="InterPro" id="IPR018376">
    <property type="entry name" value="Enoyl-CoA_hyd/isom_CS"/>
</dbReference>
<evidence type="ECO:0000256" key="2">
    <source>
        <dbReference type="ARBA" id="ARBA00023140"/>
    </source>
</evidence>
<organism evidence="5 6">
    <name type="scientific">Arthrobacter sunyaminii</name>
    <dbReference type="NCBI Taxonomy" id="2816859"/>
    <lineage>
        <taxon>Bacteria</taxon>
        <taxon>Bacillati</taxon>
        <taxon>Actinomycetota</taxon>
        <taxon>Actinomycetes</taxon>
        <taxon>Micrococcales</taxon>
        <taxon>Micrococcaceae</taxon>
        <taxon>Arthrobacter</taxon>
    </lineage>
</organism>
<dbReference type="EMBL" id="CP076456">
    <property type="protein sequence ID" value="QWQ34910.1"/>
    <property type="molecule type" value="Genomic_DNA"/>
</dbReference>
<dbReference type="RefSeq" id="WP_207346946.1">
    <property type="nucleotide sequence ID" value="NZ_CP076456.1"/>
</dbReference>
<evidence type="ECO:0000313" key="5">
    <source>
        <dbReference type="EMBL" id="QWQ34910.1"/>
    </source>
</evidence>
<evidence type="ECO:0000256" key="1">
    <source>
        <dbReference type="ARBA" id="ARBA00004275"/>
    </source>
</evidence>
<name>A0A975PC37_9MICC</name>
<dbReference type="Proteomes" id="UP000680588">
    <property type="component" value="Chromosome"/>
</dbReference>
<evidence type="ECO:0000256" key="4">
    <source>
        <dbReference type="RuleBase" id="RU003707"/>
    </source>
</evidence>
<comment type="similarity">
    <text evidence="4">Belongs to the enoyl-CoA hydratase/isomerase family.</text>
</comment>
<dbReference type="Gene3D" id="3.90.226.10">
    <property type="entry name" value="2-enoyl-CoA Hydratase, Chain A, domain 1"/>
    <property type="match status" value="1"/>
</dbReference>
<gene>
    <name evidence="5" type="ORF">KG104_10175</name>
</gene>
<keyword evidence="2" id="KW-0576">Peroxisome</keyword>
<dbReference type="CDD" id="cd06558">
    <property type="entry name" value="crotonase-like"/>
    <property type="match status" value="1"/>
</dbReference>
<accession>A0A975PC37</accession>
<dbReference type="InterPro" id="IPR051053">
    <property type="entry name" value="ECH/Chromodomain_protein"/>
</dbReference>
<dbReference type="Pfam" id="PF00378">
    <property type="entry name" value="ECH_1"/>
    <property type="match status" value="1"/>
</dbReference>
<dbReference type="InterPro" id="IPR029045">
    <property type="entry name" value="ClpP/crotonase-like_dom_sf"/>
</dbReference>
<reference evidence="5" key="1">
    <citation type="submission" date="2021-06" db="EMBL/GenBank/DDBJ databases">
        <title>Novel species in genus Arthrobacter.</title>
        <authorList>
            <person name="Zhang G."/>
        </authorList>
    </citation>
    <scope>NUCLEOTIDE SEQUENCE</scope>
    <source>
        <strain evidence="5">Zg-ZUI122</strain>
    </source>
</reference>
<dbReference type="KEGG" id="asun:KG104_10175"/>
<dbReference type="SUPFAM" id="SSF52096">
    <property type="entry name" value="ClpP/crotonase"/>
    <property type="match status" value="1"/>
</dbReference>